<evidence type="ECO:0000256" key="2">
    <source>
        <dbReference type="ARBA" id="ARBA00001282"/>
    </source>
</evidence>
<evidence type="ECO:0000256" key="9">
    <source>
        <dbReference type="ARBA" id="ARBA00022695"/>
    </source>
</evidence>
<dbReference type="PANTHER" id="PTHR43181:SF1">
    <property type="entry name" value="2-C-METHYL-D-ERYTHRITOL 2,4-CYCLODIPHOSPHATE SYNTHASE, CHLOROPLASTIC"/>
    <property type="match status" value="1"/>
</dbReference>
<keyword evidence="8 14" id="KW-0808">Transferase</keyword>
<evidence type="ECO:0000256" key="14">
    <source>
        <dbReference type="HAMAP-Rule" id="MF_01520"/>
    </source>
</evidence>
<comment type="similarity">
    <text evidence="14">In the C-terminal section; belongs to the IspF family.</text>
</comment>
<dbReference type="HAMAP" id="MF_00108">
    <property type="entry name" value="IspD"/>
    <property type="match status" value="1"/>
</dbReference>
<feature type="binding site" evidence="14">
    <location>
        <position position="254"/>
    </location>
    <ligand>
        <name>a divalent metal cation</name>
        <dbReference type="ChEBI" id="CHEBI:60240"/>
    </ligand>
</feature>
<dbReference type="Gene3D" id="3.90.550.10">
    <property type="entry name" value="Spore Coat Polysaccharide Biosynthesis Protein SpsA, Chain A"/>
    <property type="match status" value="1"/>
</dbReference>
<evidence type="ECO:0000256" key="12">
    <source>
        <dbReference type="ARBA" id="ARBA00023239"/>
    </source>
</evidence>
<keyword evidence="17" id="KW-1185">Reference proteome</keyword>
<dbReference type="Gene3D" id="3.30.1330.50">
    <property type="entry name" value="2-C-methyl-D-erythritol 2,4-cyclodiphosphate synthase"/>
    <property type="match status" value="1"/>
</dbReference>
<feature type="binding site" evidence="14">
    <location>
        <begin position="252"/>
        <end position="254"/>
    </location>
    <ligand>
        <name>4-CDP-2-C-methyl-D-erythritol 2-phosphate</name>
        <dbReference type="ChEBI" id="CHEBI:57919"/>
    </ligand>
</feature>
<comment type="pathway">
    <text evidence="4 14">Isoprenoid biosynthesis; isopentenyl diphosphate biosynthesis via DXP pathway; isopentenyl diphosphate from 1-deoxy-D-xylulose 5-phosphate: step 4/6.</text>
</comment>
<dbReference type="HAMAP" id="MF_00107">
    <property type="entry name" value="IspF"/>
    <property type="match status" value="1"/>
</dbReference>
<sequence>MTLMHPKQPMSVGIVIVAAGRGERAGSPESGPKQYRLIGGRAVIAHTLERFVTWPQASRIVIVIHGDDEALLREAIGQVDDSRVTTVIGGATRQQSVLAGLRALRGTEITHVLIHDAVRPFFDHDLLDRVTAALADGAPAVLPATPVSDTLKRGDIDGRVTETVPRADLYAAQTPQSFDLDIILSAHERAELEGATSFTDDAAIAEWAGIPVTLVAGTPDNVKLTLKRDIAMADERLSAGLLPDVRTGNGYDVHQLEPGDGVTLCGVFIPHDQTLKGHSDADVALHALTDALLATCGAGDIGDHFPPSDPQWRGAPSRIFIEHAAKIVRENGGTIMNADVTLIAEAPKIGPHRNAMRMKLSEFVGIDMERCSVKATTNEQIGFVGRREGIAAIATATVVYRGTKS</sequence>
<keyword evidence="10 14" id="KW-0479">Metal-binding</keyword>
<dbReference type="GO" id="GO:0046872">
    <property type="term" value="F:metal ion binding"/>
    <property type="evidence" value="ECO:0007669"/>
    <property type="project" value="UniProtKB-KW"/>
</dbReference>
<dbReference type="InterPro" id="IPR020555">
    <property type="entry name" value="MECDP_synthase_CS"/>
</dbReference>
<comment type="cofactor">
    <cofactor evidence="3 14">
        <name>a divalent metal cation</name>
        <dbReference type="ChEBI" id="CHEBI:60240"/>
    </cofactor>
</comment>
<dbReference type="InterPro" id="IPR026596">
    <property type="entry name" value="IspD/F"/>
</dbReference>
<comment type="catalytic activity">
    <reaction evidence="2 14">
        <text>2-C-methyl-D-erythritol 4-phosphate + CTP + H(+) = 4-CDP-2-C-methyl-D-erythritol + diphosphate</text>
        <dbReference type="Rhea" id="RHEA:13429"/>
        <dbReference type="ChEBI" id="CHEBI:15378"/>
        <dbReference type="ChEBI" id="CHEBI:33019"/>
        <dbReference type="ChEBI" id="CHEBI:37563"/>
        <dbReference type="ChEBI" id="CHEBI:57823"/>
        <dbReference type="ChEBI" id="CHEBI:58262"/>
        <dbReference type="EC" id="2.7.7.60"/>
    </reaction>
</comment>
<keyword evidence="12 14" id="KW-0456">Lyase</keyword>
<comment type="caution">
    <text evidence="14">Lacks conserved residue(s) required for the propagation of feature annotation.</text>
</comment>
<comment type="similarity">
    <text evidence="14">In the N-terminal section; belongs to the IspD/TarI cytidylyltransferase family. IspD subfamily.</text>
</comment>
<feature type="binding site" evidence="14">
    <location>
        <position position="286"/>
    </location>
    <ligand>
        <name>a divalent metal cation</name>
        <dbReference type="ChEBI" id="CHEBI:60240"/>
    </ligand>
</feature>
<dbReference type="AlphaFoldDB" id="A0A2W4D1B5"/>
<feature type="site" description="Positions MEP for the nucleophilic attack" evidence="14">
    <location>
        <position position="223"/>
    </location>
</feature>
<dbReference type="SUPFAM" id="SSF69765">
    <property type="entry name" value="IpsF-like"/>
    <property type="match status" value="1"/>
</dbReference>
<comment type="similarity">
    <text evidence="6">Belongs to the IspF family.</text>
</comment>
<dbReference type="InterPro" id="IPR034683">
    <property type="entry name" value="IspD/TarI"/>
</dbReference>
<evidence type="ECO:0000313" key="17">
    <source>
        <dbReference type="Proteomes" id="UP000248925"/>
    </source>
</evidence>
<dbReference type="EMBL" id="PCDP01000040">
    <property type="protein sequence ID" value="PZM11284.1"/>
    <property type="molecule type" value="Genomic_DNA"/>
</dbReference>
<comment type="pathway">
    <text evidence="5 14">Isoprenoid biosynthesis; isopentenyl diphosphate biosynthesis via DXP pathway; isopentenyl diphosphate from 1-deoxy-D-xylulose 5-phosphate: step 2/6.</text>
</comment>
<comment type="caution">
    <text evidence="16">The sequence shown here is derived from an EMBL/GenBank/DDBJ whole genome shotgun (WGS) entry which is preliminary data.</text>
</comment>
<dbReference type="InterPro" id="IPR001228">
    <property type="entry name" value="IspD"/>
</dbReference>
<evidence type="ECO:0000256" key="4">
    <source>
        <dbReference type="ARBA" id="ARBA00004709"/>
    </source>
</evidence>
<dbReference type="PROSITE" id="PS01350">
    <property type="entry name" value="ISPF"/>
    <property type="match status" value="1"/>
</dbReference>
<dbReference type="GO" id="GO:0050518">
    <property type="term" value="F:2-C-methyl-D-erythritol 4-phosphate cytidylyltransferase activity"/>
    <property type="evidence" value="ECO:0007669"/>
    <property type="project" value="UniProtKB-UniRule"/>
</dbReference>
<feature type="binding site" evidence="14">
    <location>
        <position position="383"/>
    </location>
    <ligand>
        <name>4-CDP-2-C-methyl-D-erythritol 2-phosphate</name>
        <dbReference type="ChEBI" id="CHEBI:57919"/>
    </ligand>
</feature>
<feature type="site" description="Transition state stabilizer" evidence="14">
    <location>
        <position position="377"/>
    </location>
</feature>
<dbReference type="FunFam" id="3.90.550.10:FF:000003">
    <property type="entry name" value="2-C-methyl-D-erythritol 4-phosphate cytidylyltransferase"/>
    <property type="match status" value="1"/>
</dbReference>
<dbReference type="PANTHER" id="PTHR43181">
    <property type="entry name" value="2-C-METHYL-D-ERYTHRITOL 2,4-CYCLODIPHOSPHATE SYNTHASE, CHLOROPLASTIC"/>
    <property type="match status" value="1"/>
</dbReference>
<evidence type="ECO:0000256" key="13">
    <source>
        <dbReference type="ARBA" id="ARBA00023268"/>
    </source>
</evidence>
<comment type="catalytic activity">
    <reaction evidence="1 14">
        <text>4-CDP-2-C-methyl-D-erythritol 2-phosphate = 2-C-methyl-D-erythritol 2,4-cyclic diphosphate + CMP</text>
        <dbReference type="Rhea" id="RHEA:23864"/>
        <dbReference type="ChEBI" id="CHEBI:57919"/>
        <dbReference type="ChEBI" id="CHEBI:58483"/>
        <dbReference type="ChEBI" id="CHEBI:60377"/>
        <dbReference type="EC" id="4.6.1.12"/>
    </reaction>
</comment>
<evidence type="ECO:0000256" key="10">
    <source>
        <dbReference type="ARBA" id="ARBA00022723"/>
    </source>
</evidence>
<dbReference type="PROSITE" id="PS01295">
    <property type="entry name" value="ISPD"/>
    <property type="match status" value="1"/>
</dbReference>
<dbReference type="UniPathway" id="UPA00056">
    <property type="reaction ID" value="UER00093"/>
</dbReference>
<dbReference type="NCBIfam" id="TIGR00453">
    <property type="entry name" value="ispD"/>
    <property type="match status" value="1"/>
</dbReference>
<dbReference type="Pfam" id="PF01128">
    <property type="entry name" value="IspD"/>
    <property type="match status" value="1"/>
</dbReference>
<dbReference type="InterPro" id="IPR036571">
    <property type="entry name" value="MECDP_synthase_sf"/>
</dbReference>
<dbReference type="EC" id="4.6.1.12" evidence="14"/>
<dbReference type="Proteomes" id="UP000248925">
    <property type="component" value="Unassembled WGS sequence"/>
</dbReference>
<feature type="site" description="Transition state stabilizer" evidence="14">
    <location>
        <position position="24"/>
    </location>
</feature>
<evidence type="ECO:0000256" key="3">
    <source>
        <dbReference type="ARBA" id="ARBA00001968"/>
    </source>
</evidence>
<reference evidence="16 17" key="1">
    <citation type="journal article" date="2018" name="Sci. Rep.">
        <title>Rhizobium tumorigenes sp. nov., a novel plant tumorigenic bacterium isolated from cane gall tumors on thornless blackberry.</title>
        <authorList>
            <person name="Kuzmanovi N."/>
            <person name="Smalla K."/>
            <person name="Gronow S."/>
            <person name="PuBawska J."/>
        </authorList>
    </citation>
    <scope>NUCLEOTIDE SEQUENCE [LARGE SCALE GENOMIC DNA]</scope>
    <source>
        <strain evidence="16 17">CCBAU 85046</strain>
    </source>
</reference>
<protein>
    <recommendedName>
        <fullName evidence="14">Bifunctional enzyme IspD/IspF</fullName>
    </recommendedName>
    <domain>
        <recommendedName>
            <fullName evidence="14">2-C-methyl-D-erythritol 4-phosphate cytidylyltransferase</fullName>
            <ecNumber evidence="14">2.7.7.60</ecNumber>
        </recommendedName>
        <alternativeName>
            <fullName evidence="14">4-diphosphocytidyl-2C-methyl-D-erythritol synthase</fullName>
        </alternativeName>
        <alternativeName>
            <fullName evidence="14">MEP cytidylyltransferase</fullName>
            <shortName evidence="14">MCT</shortName>
        </alternativeName>
    </domain>
    <domain>
        <recommendedName>
            <fullName evidence="14">2-C-methyl-D-erythritol 2,4-cyclodiphosphate synthase</fullName>
            <shortName evidence="14">MECDP-synthase</shortName>
            <shortName evidence="14">MECPP-synthase</shortName>
            <shortName evidence="14">MECPS</shortName>
            <ecNumber evidence="14">4.6.1.12</ecNumber>
        </recommendedName>
    </domain>
</protein>
<evidence type="ECO:0000256" key="5">
    <source>
        <dbReference type="ARBA" id="ARBA00004787"/>
    </source>
</evidence>
<dbReference type="NCBIfam" id="NF006899">
    <property type="entry name" value="PRK09382.1"/>
    <property type="match status" value="1"/>
</dbReference>
<feature type="binding site" evidence="14">
    <location>
        <begin position="278"/>
        <end position="279"/>
    </location>
    <ligand>
        <name>4-CDP-2-C-methyl-D-erythritol 2-phosphate</name>
        <dbReference type="ChEBI" id="CHEBI:57919"/>
    </ligand>
</feature>
<feature type="region of interest" description="2-C-methyl-D-erythritol 2,4-cyclodiphosphate synthase" evidence="14">
    <location>
        <begin position="246"/>
        <end position="405"/>
    </location>
</feature>
<feature type="site" description="Transition state stabilizer" evidence="14">
    <location>
        <position position="33"/>
    </location>
</feature>
<dbReference type="InterPro" id="IPR018294">
    <property type="entry name" value="ISPD_synthase_CS"/>
</dbReference>
<dbReference type="NCBIfam" id="TIGR00151">
    <property type="entry name" value="ispF"/>
    <property type="match status" value="1"/>
</dbReference>
<keyword evidence="13 14" id="KW-0511">Multifunctional enzyme</keyword>
<feature type="binding site" evidence="14">
    <location>
        <position position="386"/>
    </location>
    <ligand>
        <name>4-CDP-2-C-methyl-D-erythritol 2-phosphate</name>
        <dbReference type="ChEBI" id="CHEBI:57919"/>
    </ligand>
</feature>
<keyword evidence="11 14" id="KW-0414">Isoprene biosynthesis</keyword>
<comment type="function">
    <text evidence="14">Bifunctional enzyme that catalyzes the formation of 4-diphosphocytidyl-2-C-methyl-D-erythritol from CTP and 2-C-methyl-D-erythritol 4-phosphate (MEP) (IspD), and catalyzes the conversion of 4-diphosphocytidyl-2-C-methyl-D-erythritol 2-phosphate (CDP-ME2P) to 2-C-methyl-D-erythritol 2,4-cyclodiphosphate (ME-CPP) with a corresponding release of cytidine 5-monophosphate (CMP) (IspF).</text>
</comment>
<feature type="domain" description="2-C-methyl-D-erythritol 2,4-cyclodiphosphate synthase" evidence="15">
    <location>
        <begin position="246"/>
        <end position="398"/>
    </location>
</feature>
<dbReference type="InterPro" id="IPR029044">
    <property type="entry name" value="Nucleotide-diphossugar_trans"/>
</dbReference>
<evidence type="ECO:0000256" key="11">
    <source>
        <dbReference type="ARBA" id="ARBA00023229"/>
    </source>
</evidence>
<dbReference type="GO" id="GO:0016114">
    <property type="term" value="P:terpenoid biosynthetic process"/>
    <property type="evidence" value="ECO:0007669"/>
    <property type="project" value="InterPro"/>
</dbReference>
<feature type="site" description="Positions MEP for the nucleophilic attack" evidence="14">
    <location>
        <position position="166"/>
    </location>
</feature>
<evidence type="ECO:0000256" key="7">
    <source>
        <dbReference type="ARBA" id="ARBA00009789"/>
    </source>
</evidence>
<dbReference type="CDD" id="cd00554">
    <property type="entry name" value="MECDP_synthase"/>
    <property type="match status" value="1"/>
</dbReference>
<dbReference type="Pfam" id="PF02542">
    <property type="entry name" value="YgbB"/>
    <property type="match status" value="1"/>
</dbReference>
<dbReference type="CDD" id="cd02516">
    <property type="entry name" value="CDP-ME_synthetase"/>
    <property type="match status" value="1"/>
</dbReference>
<dbReference type="OrthoDB" id="9804336at2"/>
<organism evidence="16 17">
    <name type="scientific">Rhizobium tubonense</name>
    <dbReference type="NCBI Taxonomy" id="484088"/>
    <lineage>
        <taxon>Bacteria</taxon>
        <taxon>Pseudomonadati</taxon>
        <taxon>Pseudomonadota</taxon>
        <taxon>Alphaproteobacteria</taxon>
        <taxon>Hyphomicrobiales</taxon>
        <taxon>Rhizobiaceae</taxon>
        <taxon>Rhizobium/Agrobacterium group</taxon>
        <taxon>Rhizobium</taxon>
    </lineage>
</organism>
<dbReference type="EC" id="2.7.7.60" evidence="14"/>
<feature type="binding site" evidence="14">
    <location>
        <position position="252"/>
    </location>
    <ligand>
        <name>a divalent metal cation</name>
        <dbReference type="ChEBI" id="CHEBI:60240"/>
    </ligand>
</feature>
<evidence type="ECO:0000256" key="6">
    <source>
        <dbReference type="ARBA" id="ARBA00008480"/>
    </source>
</evidence>
<feature type="binding site" evidence="14">
    <location>
        <begin position="376"/>
        <end position="379"/>
    </location>
    <ligand>
        <name>4-CDP-2-C-methyl-D-erythritol 2-phosphate</name>
        <dbReference type="ChEBI" id="CHEBI:57919"/>
    </ligand>
</feature>
<dbReference type="RefSeq" id="WP_111162221.1">
    <property type="nucleotide sequence ID" value="NZ_PCDP01000040.1"/>
</dbReference>
<evidence type="ECO:0000313" key="16">
    <source>
        <dbReference type="EMBL" id="PZM11284.1"/>
    </source>
</evidence>
<feature type="site" description="Transition state stabilizer" evidence="14">
    <location>
        <position position="278"/>
    </location>
</feature>
<accession>A0A2W4D1B5</accession>
<dbReference type="HAMAP" id="MF_01520">
    <property type="entry name" value="IspDF"/>
    <property type="match status" value="1"/>
</dbReference>
<evidence type="ECO:0000256" key="1">
    <source>
        <dbReference type="ARBA" id="ARBA00000200"/>
    </source>
</evidence>
<gene>
    <name evidence="14 16" type="primary">ispDF</name>
    <name evidence="16" type="ORF">CPY51_21245</name>
</gene>
<dbReference type="InterPro" id="IPR003526">
    <property type="entry name" value="MECDP_synthase"/>
</dbReference>
<dbReference type="SUPFAM" id="SSF53448">
    <property type="entry name" value="Nucleotide-diphospho-sugar transferases"/>
    <property type="match status" value="1"/>
</dbReference>
<keyword evidence="9 14" id="KW-0548">Nucleotidyltransferase</keyword>
<comment type="similarity">
    <text evidence="7">Belongs to the IspD/TarI cytidylyltransferase family. IspD subfamily.</text>
</comment>
<feature type="region of interest" description="2-C-methyl-D-erythritol 4-phosphate cytidylyltransferase" evidence="14">
    <location>
        <begin position="1"/>
        <end position="245"/>
    </location>
</feature>
<feature type="binding site" evidence="14">
    <location>
        <begin position="300"/>
        <end position="302"/>
    </location>
    <ligand>
        <name>4-CDP-2-C-methyl-D-erythritol 2-phosphate</name>
        <dbReference type="ChEBI" id="CHEBI:57919"/>
    </ligand>
</feature>
<proteinExistence type="inferred from homology"/>
<evidence type="ECO:0000259" key="15">
    <source>
        <dbReference type="Pfam" id="PF02542"/>
    </source>
</evidence>
<dbReference type="GO" id="GO:0019288">
    <property type="term" value="P:isopentenyl diphosphate biosynthetic process, methylerythritol 4-phosphate pathway"/>
    <property type="evidence" value="ECO:0007669"/>
    <property type="project" value="UniProtKB-UniRule"/>
</dbReference>
<dbReference type="GO" id="GO:0008685">
    <property type="term" value="F:2-C-methyl-D-erythritol 2,4-cyclodiphosphate synthase activity"/>
    <property type="evidence" value="ECO:0007669"/>
    <property type="project" value="UniProtKB-UniRule"/>
</dbReference>
<evidence type="ECO:0000256" key="8">
    <source>
        <dbReference type="ARBA" id="ARBA00022679"/>
    </source>
</evidence>
<name>A0A2W4D1B5_9HYPH</name>